<dbReference type="AlphaFoldDB" id="A0A645I4X4"/>
<reference evidence="1" key="1">
    <citation type="submission" date="2019-08" db="EMBL/GenBank/DDBJ databases">
        <authorList>
            <person name="Kucharzyk K."/>
            <person name="Murdoch R.W."/>
            <person name="Higgins S."/>
            <person name="Loffler F."/>
        </authorList>
    </citation>
    <scope>NUCLEOTIDE SEQUENCE</scope>
</reference>
<organism evidence="1">
    <name type="scientific">bioreactor metagenome</name>
    <dbReference type="NCBI Taxonomy" id="1076179"/>
    <lineage>
        <taxon>unclassified sequences</taxon>
        <taxon>metagenomes</taxon>
        <taxon>ecological metagenomes</taxon>
    </lineage>
</organism>
<dbReference type="EMBL" id="VSSQ01106167">
    <property type="protein sequence ID" value="MPN45926.1"/>
    <property type="molecule type" value="Genomic_DNA"/>
</dbReference>
<comment type="caution">
    <text evidence="1">The sequence shown here is derived from an EMBL/GenBank/DDBJ whole genome shotgun (WGS) entry which is preliminary data.</text>
</comment>
<protein>
    <submittedName>
        <fullName evidence="1">Uncharacterized protein</fullName>
    </submittedName>
</protein>
<dbReference type="Gene3D" id="3.20.20.480">
    <property type="entry name" value="Trimethylamine methyltransferase-like"/>
    <property type="match status" value="1"/>
</dbReference>
<proteinExistence type="predicted"/>
<dbReference type="InterPro" id="IPR038601">
    <property type="entry name" value="MttB-like_sf"/>
</dbReference>
<accession>A0A645I4X4</accession>
<sequence length="105" mass="12318">MRNVNRALKGVNLKLDPKLMRSLTEAQEKNTFLQGKTPSAYRKDHYLTKIFSKYGVSQDISPEKTDIRLKVKREIENRINEYQAPEITKEQKEILKPHLPSRCSF</sequence>
<name>A0A645I4X4_9ZZZZ</name>
<evidence type="ECO:0000313" key="1">
    <source>
        <dbReference type="EMBL" id="MPN45926.1"/>
    </source>
</evidence>
<gene>
    <name evidence="1" type="ORF">SDC9_193505</name>
</gene>